<dbReference type="RefSeq" id="WP_047214130.1">
    <property type="nucleotide sequence ID" value="NZ_CP011568.3"/>
</dbReference>
<proteinExistence type="predicted"/>
<dbReference type="STRING" id="445709.ABW99_08870"/>
<evidence type="ECO:0000313" key="1">
    <source>
        <dbReference type="EMBL" id="AKJ68310.1"/>
    </source>
</evidence>
<name>A0A0G3EMU4_9BURK</name>
<dbReference type="EMBL" id="CP011568">
    <property type="protein sequence ID" value="AKJ68310.1"/>
    <property type="molecule type" value="Genomic_DNA"/>
</dbReference>
<sequence length="68" mass="6799">MRKLAASNQRIARSSVRALVGVVLLSMLSGCGLMAAPCRVASAGLKIIPVVGHAAAVPTDACATAIDP</sequence>
<dbReference type="PROSITE" id="PS51257">
    <property type="entry name" value="PROKAR_LIPOPROTEIN"/>
    <property type="match status" value="1"/>
</dbReference>
<dbReference type="KEGG" id="ptx:ABW99_08870"/>
<dbReference type="AlphaFoldDB" id="A0A0G3EMU4"/>
<protein>
    <recommendedName>
        <fullName evidence="3">Lipoprotein</fullName>
    </recommendedName>
</protein>
<evidence type="ECO:0008006" key="3">
    <source>
        <dbReference type="Google" id="ProtNLM"/>
    </source>
</evidence>
<accession>A0A0G3EMU4</accession>
<dbReference type="Pfam" id="PF20487">
    <property type="entry name" value="DUF6726"/>
    <property type="match status" value="1"/>
</dbReference>
<keyword evidence="2" id="KW-1185">Reference proteome</keyword>
<dbReference type="PATRIC" id="fig|445709.3.peg.1899"/>
<dbReference type="InterPro" id="IPR046613">
    <property type="entry name" value="DUF6726"/>
</dbReference>
<gene>
    <name evidence="1" type="ORF">ABW99_08870</name>
</gene>
<dbReference type="Proteomes" id="UP000036700">
    <property type="component" value="Chromosome"/>
</dbReference>
<organism evidence="1 2">
    <name type="scientific">Pandoraea thiooxydans</name>
    <dbReference type="NCBI Taxonomy" id="445709"/>
    <lineage>
        <taxon>Bacteria</taxon>
        <taxon>Pseudomonadati</taxon>
        <taxon>Pseudomonadota</taxon>
        <taxon>Betaproteobacteria</taxon>
        <taxon>Burkholderiales</taxon>
        <taxon>Burkholderiaceae</taxon>
        <taxon>Pandoraea</taxon>
    </lineage>
</organism>
<evidence type="ECO:0000313" key="2">
    <source>
        <dbReference type="Proteomes" id="UP000036700"/>
    </source>
</evidence>
<reference evidence="2" key="1">
    <citation type="submission" date="2015-06" db="EMBL/GenBank/DDBJ databases">
        <authorList>
            <person name="Lim Y.L."/>
            <person name="Ee R."/>
            <person name="Yong D."/>
            <person name="How K.Y."/>
            <person name="Yin W.F."/>
            <person name="Chan K.G."/>
        </authorList>
    </citation>
    <scope>NUCLEOTIDE SEQUENCE [LARGE SCALE GENOMIC DNA]</scope>
    <source>
        <strain evidence="2">DSM 25325</strain>
    </source>
</reference>